<evidence type="ECO:0000313" key="1">
    <source>
        <dbReference type="EMBL" id="KHE42262.1"/>
    </source>
</evidence>
<keyword evidence="2" id="KW-1185">Reference proteome</keyword>
<dbReference type="RefSeq" id="WP_022062899.1">
    <property type="nucleotide sequence ID" value="NZ_JRGF01000005.1"/>
</dbReference>
<dbReference type="PROSITE" id="PS51257">
    <property type="entry name" value="PROKAR_LIPOPROTEIN"/>
    <property type="match status" value="1"/>
</dbReference>
<protein>
    <submittedName>
        <fullName evidence="1">Uncharacterized protein</fullName>
    </submittedName>
</protein>
<comment type="caution">
    <text evidence="1">The sequence shown here is derived from an EMBL/GenBank/DDBJ whole genome shotgun (WGS) entry which is preliminary data.</text>
</comment>
<proteinExistence type="predicted"/>
<sequence>MKYIKVIFLSILGAAALSSCQKDEGPIDPGTAVVNFGQTSVTVSENSGLFTVPLELTGEPGGYPVTVNITATGVDDIDQVLLITSTTIKITENNDSFVQMIPVWQPTINDDFTVTLTIESANGANIGSSNTCNVTIENVMAVQYGQYTFKTSNGSPSEWTLILREGANGTYIMENMFDVSDSPKLIGEFDAENMQMTFDGRVNGFGDANYNGKIGWGQRGSDYLAFQCSSPMVFTVNENMELEGTNAQFFFLLLIMDETGSAITKQETLASFNGGVCTFEGEISGDTEWPF</sequence>
<dbReference type="InterPro" id="IPR038081">
    <property type="entry name" value="CalX-like_sf"/>
</dbReference>
<dbReference type="Proteomes" id="UP000030889">
    <property type="component" value="Unassembled WGS sequence"/>
</dbReference>
<accession>A0ABR4YJ13</accession>
<dbReference type="EMBL" id="JRGF01000005">
    <property type="protein sequence ID" value="KHE42262.1"/>
    <property type="molecule type" value="Genomic_DNA"/>
</dbReference>
<organism evidence="1 2">
    <name type="scientific">Alistipes inops</name>
    <dbReference type="NCBI Taxonomy" id="1501391"/>
    <lineage>
        <taxon>Bacteria</taxon>
        <taxon>Pseudomonadati</taxon>
        <taxon>Bacteroidota</taxon>
        <taxon>Bacteroidia</taxon>
        <taxon>Bacteroidales</taxon>
        <taxon>Rikenellaceae</taxon>
        <taxon>Alistipes</taxon>
    </lineage>
</organism>
<evidence type="ECO:0000313" key="2">
    <source>
        <dbReference type="Proteomes" id="UP000030889"/>
    </source>
</evidence>
<gene>
    <name evidence="1" type="ORF">LG35_05040</name>
</gene>
<dbReference type="SUPFAM" id="SSF141072">
    <property type="entry name" value="CalX-like"/>
    <property type="match status" value="1"/>
</dbReference>
<reference evidence="1 2" key="1">
    <citation type="submission" date="2014-09" db="EMBL/GenBank/DDBJ databases">
        <title>Alistipes sp. 627, sp. nov., a novel member of the family Rikenellaceae isolated from human faeces.</title>
        <authorList>
            <person name="Shkoporov A.N."/>
            <person name="Chaplin A.V."/>
            <person name="Motuzova O.V."/>
            <person name="Kafarskaia L.I."/>
            <person name="Khokhlova E.V."/>
            <person name="Efimov B.A."/>
        </authorList>
    </citation>
    <scope>NUCLEOTIDE SEQUENCE [LARGE SCALE GENOMIC DNA]</scope>
    <source>
        <strain evidence="1 2">627</strain>
    </source>
</reference>
<name>A0ABR4YJ13_9BACT</name>
<dbReference type="Gene3D" id="2.60.40.2030">
    <property type="match status" value="1"/>
</dbReference>